<gene>
    <name evidence="1" type="ORF">M8818_003761</name>
</gene>
<accession>A0ACC3SDS7</accession>
<dbReference type="Proteomes" id="UP001320706">
    <property type="component" value="Unassembled WGS sequence"/>
</dbReference>
<reference evidence="1" key="1">
    <citation type="submission" date="2024-02" db="EMBL/GenBank/DDBJ databases">
        <title>Metagenome Assembled Genome of Zalaria obscura JY119.</title>
        <authorList>
            <person name="Vighnesh L."/>
            <person name="Jagadeeshwari U."/>
            <person name="Venkata Ramana C."/>
            <person name="Sasikala C."/>
        </authorList>
    </citation>
    <scope>NUCLEOTIDE SEQUENCE</scope>
    <source>
        <strain evidence="1">JY119</strain>
    </source>
</reference>
<dbReference type="EMBL" id="JAMKPW020000017">
    <property type="protein sequence ID" value="KAK8209067.1"/>
    <property type="molecule type" value="Genomic_DNA"/>
</dbReference>
<evidence type="ECO:0000313" key="1">
    <source>
        <dbReference type="EMBL" id="KAK8209067.1"/>
    </source>
</evidence>
<comment type="caution">
    <text evidence="1">The sequence shown here is derived from an EMBL/GenBank/DDBJ whole genome shotgun (WGS) entry which is preliminary data.</text>
</comment>
<proteinExistence type="predicted"/>
<name>A0ACC3SDS7_9PEZI</name>
<evidence type="ECO:0000313" key="2">
    <source>
        <dbReference type="Proteomes" id="UP001320706"/>
    </source>
</evidence>
<sequence>MADQPDQAADESSIGPVSSLRSRFENLGQDTTSAQSRPTPQKPQLYPPGGGISRSVSPEPEKVNTANLVPDARPKTPEQDRISPFSTPPSSSNAASHESLPPPIHEHLKPRISSRPDQGYFSLPTAPVFIPERRKEQPSRFLSRSPTVPIHYQSSRERQESFDGDAPDDRPGLPPRHELQTRSGRTSPIRSPRIPARRSEDLPRRAATIVASTTSQFMPPPKRVQPSALTQGFDRTRSSASTTVSPPSTKPAPPAIPPPRRSVETRRDFSFTPDPVPAKPMIPASNGQPRADDYEDGPIIPNGTAVPAMSDYPDSTQTNRRPPQYPYRPWQIPTGYDTRLFAVSGEYVCTTGYVTRVWSIKTGETLLTLPQEDNVKCTAIAFKPAHDIVDEGKRLWLGTNIGEIQEVDIPSQRVVFTKSNAHPRREIIKLYRHASQLWSLDDEGKLHVWSAGSDGMPSLESIPQSFRVPRGHTFSIATGGLLWYATQKDIRVFQPSAATETSFQVLQRPLSQPNAGDVTSGAIMSSRPDLIYFGHADGKVSIYNKRDFTCQGVISVSVYKISSLAGELVDLEDKKVTAKSFFKSKKKDPEQPEHMSHQYRAWRDHLTRCLEDFMPHDQPYSLLHTASMVGLFTCVFVKTSIRSRIKQIHGAEVKRGMGGLHGNKGALILRLVLDDSSICLVNCHLAAGQTQTVNRNNDIAAILEAECLPVSSNPETFVGGGDGSMILDHEICILNGDLNYRIDAMSRDSVVRAVRDNNLTKLLQRDQLLLTEMDNSQARGESTEGISEWKKRAPYSVHESNDKFKARYEASCHCGKVKYQLSREEPLDSKLCHCTTCQTQHAAPFQWAAIFHKEDINFSNGHHNLEWYDPTDKSIEHKLPCKVRCSYCHSPIMDEGRNMILLFPSLIHLKTDQDKANFKPRCHMFYGQRVMDIPDGLPKWSGLSNESDLIEDSPPEMVRENERKREEARNKKFEKGENK</sequence>
<organism evidence="1 2">
    <name type="scientific">Zalaria obscura</name>
    <dbReference type="NCBI Taxonomy" id="2024903"/>
    <lineage>
        <taxon>Eukaryota</taxon>
        <taxon>Fungi</taxon>
        <taxon>Dikarya</taxon>
        <taxon>Ascomycota</taxon>
        <taxon>Pezizomycotina</taxon>
        <taxon>Dothideomycetes</taxon>
        <taxon>Dothideomycetidae</taxon>
        <taxon>Dothideales</taxon>
        <taxon>Zalariaceae</taxon>
        <taxon>Zalaria</taxon>
    </lineage>
</organism>
<keyword evidence="2" id="KW-1185">Reference proteome</keyword>
<protein>
    <submittedName>
        <fullName evidence="1">Uncharacterized protein</fullName>
    </submittedName>
</protein>